<dbReference type="InterPro" id="IPR017438">
    <property type="entry name" value="ATP-NAD_kinase_N"/>
</dbReference>
<feature type="binding site" evidence="6">
    <location>
        <position position="204"/>
    </location>
    <ligand>
        <name>NAD(+)</name>
        <dbReference type="ChEBI" id="CHEBI:57540"/>
    </ligand>
</feature>
<evidence type="ECO:0000256" key="4">
    <source>
        <dbReference type="ARBA" id="ARBA00023027"/>
    </source>
</evidence>
<dbReference type="eggNOG" id="COG0061">
    <property type="taxonomic scope" value="Bacteria"/>
</dbReference>
<feature type="binding site" evidence="6">
    <location>
        <position position="202"/>
    </location>
    <ligand>
        <name>NAD(+)</name>
        <dbReference type="ChEBI" id="CHEBI:57540"/>
    </ligand>
</feature>
<dbReference type="Proteomes" id="UP000001225">
    <property type="component" value="Chromosome"/>
</dbReference>
<dbReference type="NCBIfam" id="NF002561">
    <property type="entry name" value="PRK02155.1"/>
    <property type="match status" value="1"/>
</dbReference>
<dbReference type="SUPFAM" id="SSF111331">
    <property type="entry name" value="NAD kinase/diacylglycerol kinase-like"/>
    <property type="match status" value="1"/>
</dbReference>
<dbReference type="GO" id="GO:0006741">
    <property type="term" value="P:NADP+ biosynthetic process"/>
    <property type="evidence" value="ECO:0007669"/>
    <property type="project" value="UniProtKB-UniRule"/>
</dbReference>
<dbReference type="GO" id="GO:0005737">
    <property type="term" value="C:cytoplasm"/>
    <property type="evidence" value="ECO:0007669"/>
    <property type="project" value="UniProtKB-SubCell"/>
</dbReference>
<evidence type="ECO:0000256" key="6">
    <source>
        <dbReference type="HAMAP-Rule" id="MF_00361"/>
    </source>
</evidence>
<dbReference type="GO" id="GO:0003951">
    <property type="term" value="F:NAD+ kinase activity"/>
    <property type="evidence" value="ECO:0007669"/>
    <property type="project" value="UniProtKB-UniRule"/>
</dbReference>
<dbReference type="STRING" id="94624.Bpet1551"/>
<dbReference type="HAMAP" id="MF_00361">
    <property type="entry name" value="NAD_kinase"/>
    <property type="match status" value="1"/>
</dbReference>
<comment type="similarity">
    <text evidence="6">Belongs to the NAD kinase family.</text>
</comment>
<evidence type="ECO:0000256" key="1">
    <source>
        <dbReference type="ARBA" id="ARBA00022679"/>
    </source>
</evidence>
<keyword evidence="4 6" id="KW-0520">NAD</keyword>
<dbReference type="AlphaFoldDB" id="A9IGB4"/>
<keyword evidence="2 6" id="KW-0418">Kinase</keyword>
<feature type="binding site" evidence="6">
    <location>
        <begin position="215"/>
        <end position="220"/>
    </location>
    <ligand>
        <name>NAD(+)</name>
        <dbReference type="ChEBI" id="CHEBI:57540"/>
    </ligand>
</feature>
<dbReference type="EMBL" id="AM902716">
    <property type="protein sequence ID" value="CAP41890.1"/>
    <property type="molecule type" value="Genomic_DNA"/>
</dbReference>
<gene>
    <name evidence="6" type="primary">nadK</name>
    <name evidence="7" type="synonym">ppnK</name>
    <name evidence="7" type="ordered locus">Bpet1551</name>
</gene>
<evidence type="ECO:0000256" key="5">
    <source>
        <dbReference type="ARBA" id="ARBA00047925"/>
    </source>
</evidence>
<keyword evidence="6" id="KW-0963">Cytoplasm</keyword>
<feature type="binding site" evidence="6">
    <location>
        <begin position="174"/>
        <end position="175"/>
    </location>
    <ligand>
        <name>NAD(+)</name>
        <dbReference type="ChEBI" id="CHEBI:57540"/>
    </ligand>
</feature>
<feature type="binding site" evidence="6">
    <location>
        <position position="277"/>
    </location>
    <ligand>
        <name>NAD(+)</name>
        <dbReference type="ChEBI" id="CHEBI:57540"/>
    </ligand>
</feature>
<feature type="active site" description="Proton acceptor" evidence="6">
    <location>
        <position position="100"/>
    </location>
</feature>
<organism evidence="7 8">
    <name type="scientific">Bordetella petrii (strain ATCC BAA-461 / DSM 12804 / CCUG 43448 / CIP 107267 / Se-1111R)</name>
    <dbReference type="NCBI Taxonomy" id="340100"/>
    <lineage>
        <taxon>Bacteria</taxon>
        <taxon>Pseudomonadati</taxon>
        <taxon>Pseudomonadota</taxon>
        <taxon>Betaproteobacteria</taxon>
        <taxon>Burkholderiales</taxon>
        <taxon>Alcaligenaceae</taxon>
        <taxon>Bordetella</taxon>
    </lineage>
</organism>
<keyword evidence="3 6" id="KW-0521">NADP</keyword>
<dbReference type="PANTHER" id="PTHR20275:SF0">
    <property type="entry name" value="NAD KINASE"/>
    <property type="match status" value="1"/>
</dbReference>
<dbReference type="Gene3D" id="2.60.200.30">
    <property type="entry name" value="Probable inorganic polyphosphate/atp-NAD kinase, domain 2"/>
    <property type="match status" value="1"/>
</dbReference>
<comment type="subcellular location">
    <subcellularLocation>
        <location evidence="6">Cytoplasm</location>
    </subcellularLocation>
</comment>
<comment type="catalytic activity">
    <reaction evidence="5 6">
        <text>NAD(+) + ATP = ADP + NADP(+) + H(+)</text>
        <dbReference type="Rhea" id="RHEA:18629"/>
        <dbReference type="ChEBI" id="CHEBI:15378"/>
        <dbReference type="ChEBI" id="CHEBI:30616"/>
        <dbReference type="ChEBI" id="CHEBI:57540"/>
        <dbReference type="ChEBI" id="CHEBI:58349"/>
        <dbReference type="ChEBI" id="CHEBI:456216"/>
        <dbReference type="EC" id="2.7.1.23"/>
    </reaction>
</comment>
<dbReference type="Pfam" id="PF01513">
    <property type="entry name" value="NAD_kinase"/>
    <property type="match status" value="1"/>
</dbReference>
<dbReference type="PANTHER" id="PTHR20275">
    <property type="entry name" value="NAD KINASE"/>
    <property type="match status" value="1"/>
</dbReference>
<evidence type="ECO:0000256" key="2">
    <source>
        <dbReference type="ARBA" id="ARBA00022777"/>
    </source>
</evidence>
<keyword evidence="1 6" id="KW-0808">Transferase</keyword>
<comment type="caution">
    <text evidence="6">Lacks conserved residue(s) required for the propagation of feature annotation.</text>
</comment>
<evidence type="ECO:0000313" key="7">
    <source>
        <dbReference type="EMBL" id="CAP41890.1"/>
    </source>
</evidence>
<sequence>MGDFCPAAEHAAPYNRPIRCSLYHSVAFAMHFPTVALIGRHQDTGLDAPLRALAHMLEQAGRRVLVEADTASNTGVHEYPVATLQEIGATASLAVVMGGDGTVLGAARTLAPYGVPLVGINHGRLGFITDVPLQEAHIALARVIEGNYQAEDRMLLVGSVWRGDQLMYTAPALNDVVLNRAGRGGMIEVRVELDGAFMYAQRADGLIIATPTGSTAYALSANGPILHPGLDAMVLVPVAPQTLSNRPIVIPGGGVLNMTLTAIGRVEVGASVHFDMQTWSDLQPGDRISVQRAPHTIRFVHPEGYSFFSTLRRKLHWNLMPQASDSVE</sequence>
<keyword evidence="6" id="KW-0067">ATP-binding</keyword>
<dbReference type="GO" id="GO:0019674">
    <property type="term" value="P:NAD+ metabolic process"/>
    <property type="evidence" value="ECO:0007669"/>
    <property type="project" value="InterPro"/>
</dbReference>
<dbReference type="GO" id="GO:0005524">
    <property type="term" value="F:ATP binding"/>
    <property type="evidence" value="ECO:0007669"/>
    <property type="project" value="UniProtKB-KW"/>
</dbReference>
<dbReference type="InterPro" id="IPR016064">
    <property type="entry name" value="NAD/diacylglycerol_kinase_sf"/>
</dbReference>
<dbReference type="InterPro" id="IPR017437">
    <property type="entry name" value="ATP-NAD_kinase_PpnK-typ_C"/>
</dbReference>
<accession>A9IGB4</accession>
<feature type="binding site" evidence="6">
    <location>
        <position position="239"/>
    </location>
    <ligand>
        <name>NAD(+)</name>
        <dbReference type="ChEBI" id="CHEBI:57540"/>
    </ligand>
</feature>
<dbReference type="KEGG" id="bpt:Bpet1551"/>
<comment type="function">
    <text evidence="6">Involved in the regulation of the intracellular balance of NAD and NADP, and is a key enzyme in the biosynthesis of NADP. Catalyzes specifically the phosphorylation on 2'-hydroxyl of the adenosine moiety of NAD to yield NADP.</text>
</comment>
<proteinExistence type="inferred from homology"/>
<keyword evidence="6" id="KW-0547">Nucleotide-binding</keyword>
<dbReference type="Pfam" id="PF20143">
    <property type="entry name" value="NAD_kinase_C"/>
    <property type="match status" value="1"/>
</dbReference>
<feature type="binding site" evidence="6">
    <location>
        <begin position="100"/>
        <end position="101"/>
    </location>
    <ligand>
        <name>NAD(+)</name>
        <dbReference type="ChEBI" id="CHEBI:57540"/>
    </ligand>
</feature>
<reference evidence="7 8" key="1">
    <citation type="journal article" date="2008" name="BMC Genomics">
        <title>The missing link: Bordetella petrii is endowed with both the metabolic versatility of environmental bacteria and virulence traits of pathogenic Bordetellae.</title>
        <authorList>
            <person name="Gross R."/>
            <person name="Guzman C.A."/>
            <person name="Sebaihia M."/>
            <person name="Martins Dos Santos V.A."/>
            <person name="Pieper D.H."/>
            <person name="Koebnik R."/>
            <person name="Lechner M."/>
            <person name="Bartels D."/>
            <person name="Buhrmester J."/>
            <person name="Choudhuri J.V."/>
            <person name="Ebensen T."/>
            <person name="Gaigalat L."/>
            <person name="Herrmann S."/>
            <person name="Khachane A.N."/>
            <person name="Larisch C."/>
            <person name="Link S."/>
            <person name="Linke B."/>
            <person name="Meyer F."/>
            <person name="Mormann S."/>
            <person name="Nakunst D."/>
            <person name="Rueckert C."/>
            <person name="Schneiker-Bekel S."/>
            <person name="Schulze K."/>
            <person name="Vorhoelter F.J."/>
            <person name="Yevsa T."/>
            <person name="Engle J.T."/>
            <person name="Goldman W.E."/>
            <person name="Puehler A."/>
            <person name="Goebel U.B."/>
            <person name="Goesmann A."/>
            <person name="Bloecker H."/>
            <person name="Kaiser O."/>
            <person name="Martinez-Arias R."/>
        </authorList>
    </citation>
    <scope>NUCLEOTIDE SEQUENCE [LARGE SCALE GENOMIC DNA]</scope>
    <source>
        <strain evidence="8">ATCC BAA-461 / DSM 12804 / CCUG 43448 / CIP 107267 / Se-1111R</strain>
    </source>
</reference>
<protein>
    <recommendedName>
        <fullName evidence="6">NAD kinase</fullName>
        <ecNumber evidence="6">2.7.1.23</ecNumber>
    </recommendedName>
    <alternativeName>
        <fullName evidence="6">ATP-dependent NAD kinase</fullName>
    </alternativeName>
</protein>
<name>A9IGB4_BORPD</name>
<dbReference type="GO" id="GO:0051287">
    <property type="term" value="F:NAD binding"/>
    <property type="evidence" value="ECO:0007669"/>
    <property type="project" value="UniProtKB-ARBA"/>
</dbReference>
<dbReference type="EC" id="2.7.1.23" evidence="6"/>
<dbReference type="GO" id="GO:0046872">
    <property type="term" value="F:metal ion binding"/>
    <property type="evidence" value="ECO:0007669"/>
    <property type="project" value="UniProtKB-UniRule"/>
</dbReference>
<comment type="cofactor">
    <cofactor evidence="6">
        <name>a divalent metal cation</name>
        <dbReference type="ChEBI" id="CHEBI:60240"/>
    </cofactor>
</comment>
<keyword evidence="8" id="KW-1185">Reference proteome</keyword>
<evidence type="ECO:0000313" key="8">
    <source>
        <dbReference type="Proteomes" id="UP000001225"/>
    </source>
</evidence>
<dbReference type="Gene3D" id="3.40.50.10330">
    <property type="entry name" value="Probable inorganic polyphosphate/atp-NAD kinase, domain 1"/>
    <property type="match status" value="1"/>
</dbReference>
<dbReference type="InterPro" id="IPR002504">
    <property type="entry name" value="NADK"/>
</dbReference>
<evidence type="ECO:0000256" key="3">
    <source>
        <dbReference type="ARBA" id="ARBA00022857"/>
    </source>
</evidence>